<accession>A0ABZ3HD85</accession>
<evidence type="ECO:0000313" key="7">
    <source>
        <dbReference type="Proteomes" id="UP001447842"/>
    </source>
</evidence>
<evidence type="ECO:0000256" key="3">
    <source>
        <dbReference type="ARBA" id="ARBA00022764"/>
    </source>
</evidence>
<dbReference type="InterPro" id="IPR005653">
    <property type="entry name" value="OstA-like_N"/>
</dbReference>
<keyword evidence="1" id="KW-0813">Transport</keyword>
<dbReference type="PANTHER" id="PTHR36504:SF1">
    <property type="entry name" value="LIPOPOLYSACCHARIDE EXPORT SYSTEM PROTEIN LPTA"/>
    <property type="match status" value="1"/>
</dbReference>
<organism evidence="6 7">
    <name type="scientific">Sulfurimonas diazotrophicus</name>
    <dbReference type="NCBI Taxonomy" id="3131939"/>
    <lineage>
        <taxon>Bacteria</taxon>
        <taxon>Pseudomonadati</taxon>
        <taxon>Campylobacterota</taxon>
        <taxon>Epsilonproteobacteria</taxon>
        <taxon>Campylobacterales</taxon>
        <taxon>Sulfurimonadaceae</taxon>
        <taxon>Sulfurimonas</taxon>
    </lineage>
</organism>
<gene>
    <name evidence="6" type="primary">lptA</name>
    <name evidence="6" type="ORF">WCY31_06355</name>
</gene>
<feature type="chain" id="PRO_5047236364" evidence="4">
    <location>
        <begin position="20"/>
        <end position="159"/>
    </location>
</feature>
<dbReference type="Proteomes" id="UP001447842">
    <property type="component" value="Chromosome"/>
</dbReference>
<dbReference type="EMBL" id="CP147920">
    <property type="protein sequence ID" value="XAU16329.1"/>
    <property type="molecule type" value="Genomic_DNA"/>
</dbReference>
<evidence type="ECO:0000313" key="6">
    <source>
        <dbReference type="EMBL" id="XAU16329.1"/>
    </source>
</evidence>
<sequence>MKSALALILATAVAGSLYAAEQLRIVADAFTANEKKGRSVFEGHVHIKMGSDELNASRVEVYTAADRTPTKYIASGDASFFLKADNGSTYSGRAQKVIYLPLKEQYSFYGDVHLMQHDEHKQIDGEEVVVNIQEGTAAAKGAERQPVIMIFNLPEEKKK</sequence>
<dbReference type="Gene3D" id="2.60.450.10">
    <property type="entry name" value="Lipopolysaccharide (LPS) transport protein A like domain"/>
    <property type="match status" value="1"/>
</dbReference>
<keyword evidence="7" id="KW-1185">Reference proteome</keyword>
<evidence type="ECO:0000256" key="1">
    <source>
        <dbReference type="ARBA" id="ARBA00022448"/>
    </source>
</evidence>
<feature type="signal peptide" evidence="4">
    <location>
        <begin position="1"/>
        <end position="19"/>
    </location>
</feature>
<dbReference type="NCBIfam" id="TIGR03002">
    <property type="entry name" value="outer_YhbN_LptA"/>
    <property type="match status" value="1"/>
</dbReference>
<feature type="domain" description="Organic solvent tolerance-like N-terminal" evidence="5">
    <location>
        <begin position="25"/>
        <end position="135"/>
    </location>
</feature>
<keyword evidence="2 4" id="KW-0732">Signal</keyword>
<dbReference type="InterPro" id="IPR014340">
    <property type="entry name" value="LptA"/>
</dbReference>
<proteinExistence type="predicted"/>
<dbReference type="InterPro" id="IPR052037">
    <property type="entry name" value="LPS_export_LptA"/>
</dbReference>
<reference evidence="6 7" key="1">
    <citation type="submission" date="2024-03" db="EMBL/GenBank/DDBJ databases">
        <title>Sulfurimonas sp. HSL3-1.</title>
        <authorList>
            <person name="Wang S."/>
        </authorList>
    </citation>
    <scope>NUCLEOTIDE SEQUENCE [LARGE SCALE GENOMIC DNA]</scope>
    <source>
        <strain evidence="6 7">HSL3-1</strain>
    </source>
</reference>
<protein>
    <submittedName>
        <fullName evidence="6">Lipopolysaccharide transport periplasmic protein LptA</fullName>
    </submittedName>
</protein>
<name>A0ABZ3HD85_9BACT</name>
<evidence type="ECO:0000256" key="2">
    <source>
        <dbReference type="ARBA" id="ARBA00022729"/>
    </source>
</evidence>
<evidence type="ECO:0000259" key="5">
    <source>
        <dbReference type="Pfam" id="PF03968"/>
    </source>
</evidence>
<keyword evidence="3" id="KW-0574">Periplasm</keyword>
<dbReference type="Pfam" id="PF03968">
    <property type="entry name" value="LptD_N"/>
    <property type="match status" value="1"/>
</dbReference>
<evidence type="ECO:0000256" key="4">
    <source>
        <dbReference type="SAM" id="SignalP"/>
    </source>
</evidence>
<dbReference type="RefSeq" id="WP_345971469.1">
    <property type="nucleotide sequence ID" value="NZ_CP147920.1"/>
</dbReference>
<dbReference type="PANTHER" id="PTHR36504">
    <property type="entry name" value="LIPOPOLYSACCHARIDE EXPORT SYSTEM PROTEIN LPTA"/>
    <property type="match status" value="1"/>
</dbReference>